<keyword evidence="2" id="KW-1185">Reference proteome</keyword>
<proteinExistence type="predicted"/>
<reference evidence="1 2" key="1">
    <citation type="submission" date="2018-03" db="EMBL/GenBank/DDBJ databases">
        <title>Genomic Encyclopedia of Archaeal and Bacterial Type Strains, Phase II (KMG-II): from individual species to whole genera.</title>
        <authorList>
            <person name="Goeker M."/>
        </authorList>
    </citation>
    <scope>NUCLEOTIDE SEQUENCE [LARGE SCALE GENOMIC DNA]</scope>
    <source>
        <strain evidence="1 2">DSM 28354</strain>
    </source>
</reference>
<organism evidence="1 2">
    <name type="scientific">Spirosoma oryzae</name>
    <dbReference type="NCBI Taxonomy" id="1469603"/>
    <lineage>
        <taxon>Bacteria</taxon>
        <taxon>Pseudomonadati</taxon>
        <taxon>Bacteroidota</taxon>
        <taxon>Cytophagia</taxon>
        <taxon>Cytophagales</taxon>
        <taxon>Cytophagaceae</taxon>
        <taxon>Spirosoma</taxon>
    </lineage>
</organism>
<comment type="caution">
    <text evidence="1">The sequence shown here is derived from an EMBL/GenBank/DDBJ whole genome shotgun (WGS) entry which is preliminary data.</text>
</comment>
<name>A0A2T0T5A2_9BACT</name>
<dbReference type="AlphaFoldDB" id="A0A2T0T5A2"/>
<dbReference type="EMBL" id="PVTE01000006">
    <property type="protein sequence ID" value="PRY40842.1"/>
    <property type="molecule type" value="Genomic_DNA"/>
</dbReference>
<accession>A0A2T0T5A2</accession>
<evidence type="ECO:0000313" key="1">
    <source>
        <dbReference type="EMBL" id="PRY40842.1"/>
    </source>
</evidence>
<evidence type="ECO:0000313" key="2">
    <source>
        <dbReference type="Proteomes" id="UP000238375"/>
    </source>
</evidence>
<sequence>MNPIANDAKFLSDATAEAKALFAADAIICIPVYKNDDGIDMTAPILFDGINQASVTKILQASLKQGRSCRLCSTESNQ</sequence>
<dbReference type="Proteomes" id="UP000238375">
    <property type="component" value="Unassembled WGS sequence"/>
</dbReference>
<protein>
    <submittedName>
        <fullName evidence="1">Uncharacterized protein</fullName>
    </submittedName>
</protein>
<dbReference type="RefSeq" id="WP_106137284.1">
    <property type="nucleotide sequence ID" value="NZ_PVTE01000006.1"/>
</dbReference>
<gene>
    <name evidence="1" type="ORF">CLV58_10625</name>
</gene>